<dbReference type="AlphaFoldDB" id="A0A5C8HX97"/>
<dbReference type="PANTHER" id="PTHR30346:SF29">
    <property type="entry name" value="LYSR SUBSTRATE-BINDING"/>
    <property type="match status" value="1"/>
</dbReference>
<keyword evidence="7" id="KW-1185">Reference proteome</keyword>
<dbReference type="InterPro" id="IPR005119">
    <property type="entry name" value="LysR_subst-bd"/>
</dbReference>
<organism evidence="6 7">
    <name type="scientific">Microbacterium hatanonis</name>
    <dbReference type="NCBI Taxonomy" id="404366"/>
    <lineage>
        <taxon>Bacteria</taxon>
        <taxon>Bacillati</taxon>
        <taxon>Actinomycetota</taxon>
        <taxon>Actinomycetes</taxon>
        <taxon>Micrococcales</taxon>
        <taxon>Microbacteriaceae</taxon>
        <taxon>Microbacterium</taxon>
    </lineage>
</organism>
<evidence type="ECO:0000259" key="5">
    <source>
        <dbReference type="PROSITE" id="PS50931"/>
    </source>
</evidence>
<dbReference type="InterPro" id="IPR011991">
    <property type="entry name" value="ArsR-like_HTH"/>
</dbReference>
<dbReference type="SUPFAM" id="SSF53850">
    <property type="entry name" value="Periplasmic binding protein-like II"/>
    <property type="match status" value="1"/>
</dbReference>
<evidence type="ECO:0000256" key="4">
    <source>
        <dbReference type="ARBA" id="ARBA00023163"/>
    </source>
</evidence>
<accession>A0A5C8HX97</accession>
<keyword evidence="2" id="KW-0805">Transcription regulation</keyword>
<dbReference type="Gene3D" id="3.40.190.10">
    <property type="entry name" value="Periplasmic binding protein-like II"/>
    <property type="match status" value="2"/>
</dbReference>
<dbReference type="Gene3D" id="1.10.10.10">
    <property type="entry name" value="Winged helix-like DNA-binding domain superfamily/Winged helix DNA-binding domain"/>
    <property type="match status" value="1"/>
</dbReference>
<dbReference type="Proteomes" id="UP000321034">
    <property type="component" value="Unassembled WGS sequence"/>
</dbReference>
<gene>
    <name evidence="6" type="ORF">FVP77_11960</name>
</gene>
<proteinExistence type="inferred from homology"/>
<dbReference type="SUPFAM" id="SSF46785">
    <property type="entry name" value="Winged helix' DNA-binding domain"/>
    <property type="match status" value="1"/>
</dbReference>
<dbReference type="InterPro" id="IPR036388">
    <property type="entry name" value="WH-like_DNA-bd_sf"/>
</dbReference>
<dbReference type="GO" id="GO:0032993">
    <property type="term" value="C:protein-DNA complex"/>
    <property type="evidence" value="ECO:0007669"/>
    <property type="project" value="TreeGrafter"/>
</dbReference>
<evidence type="ECO:0000256" key="3">
    <source>
        <dbReference type="ARBA" id="ARBA00023125"/>
    </source>
</evidence>
<keyword evidence="4" id="KW-0804">Transcription</keyword>
<reference evidence="6 7" key="1">
    <citation type="submission" date="2019-08" db="EMBL/GenBank/DDBJ databases">
        <authorList>
            <person name="Dong K."/>
        </authorList>
    </citation>
    <scope>NUCLEOTIDE SEQUENCE [LARGE SCALE GENOMIC DNA]</scope>
    <source>
        <strain evidence="6 7">JCM14558</strain>
    </source>
</reference>
<protein>
    <submittedName>
        <fullName evidence="6">LysR family transcriptional regulator</fullName>
    </submittedName>
</protein>
<comment type="caution">
    <text evidence="6">The sequence shown here is derived from an EMBL/GenBank/DDBJ whole genome shotgun (WGS) entry which is preliminary data.</text>
</comment>
<dbReference type="CDD" id="cd00090">
    <property type="entry name" value="HTH_ARSR"/>
    <property type="match status" value="1"/>
</dbReference>
<dbReference type="EMBL" id="VRSV01000002">
    <property type="protein sequence ID" value="TXK09621.1"/>
    <property type="molecule type" value="Genomic_DNA"/>
</dbReference>
<evidence type="ECO:0000313" key="7">
    <source>
        <dbReference type="Proteomes" id="UP000321034"/>
    </source>
</evidence>
<evidence type="ECO:0000256" key="1">
    <source>
        <dbReference type="ARBA" id="ARBA00009437"/>
    </source>
</evidence>
<dbReference type="GO" id="GO:0003700">
    <property type="term" value="F:DNA-binding transcription factor activity"/>
    <property type="evidence" value="ECO:0007669"/>
    <property type="project" value="InterPro"/>
</dbReference>
<dbReference type="PANTHER" id="PTHR30346">
    <property type="entry name" value="TRANSCRIPTIONAL DUAL REGULATOR HCAR-RELATED"/>
    <property type="match status" value="1"/>
</dbReference>
<dbReference type="InterPro" id="IPR036390">
    <property type="entry name" value="WH_DNA-bd_sf"/>
</dbReference>
<sequence>MRVRRAGSWFPCLPPKPIVSTDMLQHQLVFACQSCNCGFMIDPVSIRALMAVADHGSVVEAARVLGYTPPNVSQHIRKLELHFDTPLLERVGRGVVLTPAAMTLVSRGRPLVDGLEQLRRAPLHDDEVTGVLRVGAFPTAVCGLLIPTITRAAAKYPQLRIEPYEIEADAALTALARGTLDAVIHKSWGANEPDEFEPRALRRTEIGTDQLDALVPSTHPLAGRDRLFLRELASDQWAISPVHDPYGRWIASHDPALLSTLGHAFEAAEFQTLTRYVEAGLAVTVIPRLGRGVLPDSVRAIPLADPDAYRKIHLYLRPITARSQVAGAFAAMIGEALRNEESSD</sequence>
<dbReference type="Pfam" id="PF03466">
    <property type="entry name" value="LysR_substrate"/>
    <property type="match status" value="1"/>
</dbReference>
<dbReference type="InterPro" id="IPR000847">
    <property type="entry name" value="LysR_HTH_N"/>
</dbReference>
<keyword evidence="3" id="KW-0238">DNA-binding</keyword>
<comment type="similarity">
    <text evidence="1">Belongs to the LysR transcriptional regulatory family.</text>
</comment>
<dbReference type="PROSITE" id="PS50931">
    <property type="entry name" value="HTH_LYSR"/>
    <property type="match status" value="1"/>
</dbReference>
<dbReference type="GO" id="GO:0003677">
    <property type="term" value="F:DNA binding"/>
    <property type="evidence" value="ECO:0007669"/>
    <property type="project" value="UniProtKB-KW"/>
</dbReference>
<dbReference type="Pfam" id="PF00126">
    <property type="entry name" value="HTH_1"/>
    <property type="match status" value="1"/>
</dbReference>
<dbReference type="OrthoDB" id="4131546at2"/>
<name>A0A5C8HX97_9MICO</name>
<evidence type="ECO:0000256" key="2">
    <source>
        <dbReference type="ARBA" id="ARBA00023015"/>
    </source>
</evidence>
<evidence type="ECO:0000313" key="6">
    <source>
        <dbReference type="EMBL" id="TXK09621.1"/>
    </source>
</evidence>
<feature type="domain" description="HTH lysR-type" evidence="5">
    <location>
        <begin position="41"/>
        <end position="98"/>
    </location>
</feature>